<name>A0ABP8NH46_9BACT</name>
<dbReference type="Proteomes" id="UP001500840">
    <property type="component" value="Unassembled WGS sequence"/>
</dbReference>
<feature type="compositionally biased region" description="Polar residues" evidence="1">
    <location>
        <begin position="46"/>
        <end position="77"/>
    </location>
</feature>
<keyword evidence="3" id="KW-1185">Reference proteome</keyword>
<accession>A0ABP8NH46</accession>
<evidence type="ECO:0000313" key="3">
    <source>
        <dbReference type="Proteomes" id="UP001500840"/>
    </source>
</evidence>
<feature type="region of interest" description="Disordered" evidence="1">
    <location>
        <begin position="43"/>
        <end position="77"/>
    </location>
</feature>
<dbReference type="EMBL" id="BAABGA010000073">
    <property type="protein sequence ID" value="GAA4465239.1"/>
    <property type="molecule type" value="Genomic_DNA"/>
</dbReference>
<protein>
    <submittedName>
        <fullName evidence="2">Uncharacterized protein</fullName>
    </submittedName>
</protein>
<evidence type="ECO:0000256" key="1">
    <source>
        <dbReference type="SAM" id="MobiDB-lite"/>
    </source>
</evidence>
<dbReference type="RefSeq" id="WP_345326799.1">
    <property type="nucleotide sequence ID" value="NZ_BAABGA010000073.1"/>
</dbReference>
<proteinExistence type="predicted"/>
<reference evidence="3" key="1">
    <citation type="journal article" date="2019" name="Int. J. Syst. Evol. Microbiol.">
        <title>The Global Catalogue of Microorganisms (GCM) 10K type strain sequencing project: providing services to taxonomists for standard genome sequencing and annotation.</title>
        <authorList>
            <consortium name="The Broad Institute Genomics Platform"/>
            <consortium name="The Broad Institute Genome Sequencing Center for Infectious Disease"/>
            <person name="Wu L."/>
            <person name="Ma J."/>
        </authorList>
    </citation>
    <scope>NUCLEOTIDE SEQUENCE [LARGE SCALE GENOMIC DNA]</scope>
    <source>
        <strain evidence="3">JCM 17759</strain>
    </source>
</reference>
<evidence type="ECO:0000313" key="2">
    <source>
        <dbReference type="EMBL" id="GAA4465239.1"/>
    </source>
</evidence>
<comment type="caution">
    <text evidence="2">The sequence shown here is derived from an EMBL/GenBank/DDBJ whole genome shotgun (WGS) entry which is preliminary data.</text>
</comment>
<sequence length="77" mass="8315">MAAQQEEVGKPQVRARGVHAPFLLDGMNAVLRKALPLEKRLRGHTIRTSATPGRSTSRTEAKSTSGNFAAITTFTHS</sequence>
<gene>
    <name evidence="2" type="ORF">GCM10023156_52780</name>
</gene>
<organism evidence="2 3">
    <name type="scientific">Novipirellula rosea</name>
    <dbReference type="NCBI Taxonomy" id="1031540"/>
    <lineage>
        <taxon>Bacteria</taxon>
        <taxon>Pseudomonadati</taxon>
        <taxon>Planctomycetota</taxon>
        <taxon>Planctomycetia</taxon>
        <taxon>Pirellulales</taxon>
        <taxon>Pirellulaceae</taxon>
        <taxon>Novipirellula</taxon>
    </lineage>
</organism>